<evidence type="ECO:0000313" key="2">
    <source>
        <dbReference type="Proteomes" id="UP000486534"/>
    </source>
</evidence>
<reference evidence="1 2" key="1">
    <citation type="submission" date="2019-10" db="EMBL/GenBank/DDBJ databases">
        <title>Pseudomonas dajingensis sp. nov., isolated from the profound head ulcers of farmed Murray cod (Maccullochella peelii peelii).</title>
        <authorList>
            <person name="Liu Y."/>
        </authorList>
    </citation>
    <scope>NUCLEOTIDE SEQUENCE [LARGE SCALE GENOMIC DNA]</scope>
    <source>
        <strain evidence="1 2">MC042</strain>
    </source>
</reference>
<gene>
    <name evidence="1" type="ORF">GDH07_12455</name>
</gene>
<accession>A0A7X1U462</accession>
<sequence>MNNQEHRMRLLELATDLYQATSENRPDKLQIKMNIRDAIEEALAGGVAQSIAHDLRDNIAPFCLPFDEERYLDLCVLAEAVAEGRSALLKAYKIRILQADLG</sequence>
<protein>
    <submittedName>
        <fullName evidence="1">Uncharacterized protein</fullName>
    </submittedName>
</protein>
<evidence type="ECO:0000313" key="1">
    <source>
        <dbReference type="EMBL" id="MQA54122.1"/>
    </source>
</evidence>
<dbReference type="EMBL" id="WHUV01000002">
    <property type="protein sequence ID" value="MQA54122.1"/>
    <property type="molecule type" value="Genomic_DNA"/>
</dbReference>
<proteinExistence type="predicted"/>
<organism evidence="1 2">
    <name type="scientific">Pseudomonas piscis</name>
    <dbReference type="NCBI Taxonomy" id="2614538"/>
    <lineage>
        <taxon>Bacteria</taxon>
        <taxon>Pseudomonadati</taxon>
        <taxon>Pseudomonadota</taxon>
        <taxon>Gammaproteobacteria</taxon>
        <taxon>Pseudomonadales</taxon>
        <taxon>Pseudomonadaceae</taxon>
        <taxon>Pseudomonas</taxon>
    </lineage>
</organism>
<dbReference type="AlphaFoldDB" id="A0A7X1U462"/>
<dbReference type="Proteomes" id="UP000486534">
    <property type="component" value="Unassembled WGS sequence"/>
</dbReference>
<comment type="caution">
    <text evidence="1">The sequence shown here is derived from an EMBL/GenBank/DDBJ whole genome shotgun (WGS) entry which is preliminary data.</text>
</comment>
<dbReference type="RefSeq" id="WP_152897713.1">
    <property type="nucleotide sequence ID" value="NZ_CP191492.1"/>
</dbReference>
<name>A0A7X1U462_9PSED</name>